<protein>
    <submittedName>
        <fullName evidence="1">Uncharacterized protein</fullName>
    </submittedName>
</protein>
<organism evidence="1 2">
    <name type="scientific">Araneus ventricosus</name>
    <name type="common">Orbweaver spider</name>
    <name type="synonym">Epeira ventricosa</name>
    <dbReference type="NCBI Taxonomy" id="182803"/>
    <lineage>
        <taxon>Eukaryota</taxon>
        <taxon>Metazoa</taxon>
        <taxon>Ecdysozoa</taxon>
        <taxon>Arthropoda</taxon>
        <taxon>Chelicerata</taxon>
        <taxon>Arachnida</taxon>
        <taxon>Araneae</taxon>
        <taxon>Araneomorphae</taxon>
        <taxon>Entelegynae</taxon>
        <taxon>Araneoidea</taxon>
        <taxon>Araneidae</taxon>
        <taxon>Araneus</taxon>
    </lineage>
</organism>
<dbReference type="AlphaFoldDB" id="A0A4Y2QQW8"/>
<dbReference type="Proteomes" id="UP000499080">
    <property type="component" value="Unassembled WGS sequence"/>
</dbReference>
<sequence length="102" mass="11063">MSCRTALANKVAVLSETPYRSHSIAKKSPRTHHVEMVAYRVPPAPIPATLPWSPTCIYLSIIPGLYSALDSKAGIIVLSIILALMQPSRAEFPHILLEASSV</sequence>
<evidence type="ECO:0000313" key="1">
    <source>
        <dbReference type="EMBL" id="GBN65782.1"/>
    </source>
</evidence>
<comment type="caution">
    <text evidence="1">The sequence shown here is derived from an EMBL/GenBank/DDBJ whole genome shotgun (WGS) entry which is preliminary data.</text>
</comment>
<accession>A0A4Y2QQW8</accession>
<gene>
    <name evidence="1" type="ORF">AVEN_265436_1</name>
</gene>
<name>A0A4Y2QQW8_ARAVE</name>
<reference evidence="1 2" key="1">
    <citation type="journal article" date="2019" name="Sci. Rep.">
        <title>Orb-weaving spider Araneus ventricosus genome elucidates the spidroin gene catalogue.</title>
        <authorList>
            <person name="Kono N."/>
            <person name="Nakamura H."/>
            <person name="Ohtoshi R."/>
            <person name="Moran D.A.P."/>
            <person name="Shinohara A."/>
            <person name="Yoshida Y."/>
            <person name="Fujiwara M."/>
            <person name="Mori M."/>
            <person name="Tomita M."/>
            <person name="Arakawa K."/>
        </authorList>
    </citation>
    <scope>NUCLEOTIDE SEQUENCE [LARGE SCALE GENOMIC DNA]</scope>
</reference>
<proteinExistence type="predicted"/>
<keyword evidence="2" id="KW-1185">Reference proteome</keyword>
<dbReference type="EMBL" id="BGPR01014564">
    <property type="protein sequence ID" value="GBN65782.1"/>
    <property type="molecule type" value="Genomic_DNA"/>
</dbReference>
<evidence type="ECO:0000313" key="2">
    <source>
        <dbReference type="Proteomes" id="UP000499080"/>
    </source>
</evidence>